<dbReference type="Proteomes" id="UP000077755">
    <property type="component" value="Chromosome 5"/>
</dbReference>
<protein>
    <submittedName>
        <fullName evidence="1">Uncharacterized protein</fullName>
    </submittedName>
</protein>
<reference evidence="2" key="2">
    <citation type="submission" date="2022-03" db="EMBL/GenBank/DDBJ databases">
        <title>Draft title - Genomic analysis of global carrot germplasm unveils the trajectory of domestication and the origin of high carotenoid orange carrot.</title>
        <authorList>
            <person name="Iorizzo M."/>
            <person name="Ellison S."/>
            <person name="Senalik D."/>
            <person name="Macko-Podgorni A."/>
            <person name="Grzebelus D."/>
            <person name="Bostan H."/>
            <person name="Rolling W."/>
            <person name="Curaba J."/>
            <person name="Simon P."/>
        </authorList>
    </citation>
    <scope>NUCLEOTIDE SEQUENCE</scope>
    <source>
        <tissue evidence="2">Leaf</tissue>
    </source>
</reference>
<evidence type="ECO:0000313" key="3">
    <source>
        <dbReference type="Proteomes" id="UP000077755"/>
    </source>
</evidence>
<proteinExistence type="predicted"/>
<evidence type="ECO:0000313" key="1">
    <source>
        <dbReference type="EMBL" id="KZM94718.1"/>
    </source>
</evidence>
<evidence type="ECO:0000313" key="2">
    <source>
        <dbReference type="EMBL" id="WOH01191.1"/>
    </source>
</evidence>
<reference evidence="1" key="1">
    <citation type="journal article" date="2016" name="Nat. Genet.">
        <title>A high-quality carrot genome assembly provides new insights into carotenoid accumulation and asterid genome evolution.</title>
        <authorList>
            <person name="Iorizzo M."/>
            <person name="Ellison S."/>
            <person name="Senalik D."/>
            <person name="Zeng P."/>
            <person name="Satapoomin P."/>
            <person name="Huang J."/>
            <person name="Bowman M."/>
            <person name="Iovene M."/>
            <person name="Sanseverino W."/>
            <person name="Cavagnaro P."/>
            <person name="Yildiz M."/>
            <person name="Macko-Podgorni A."/>
            <person name="Moranska E."/>
            <person name="Grzebelus E."/>
            <person name="Grzebelus D."/>
            <person name="Ashrafi H."/>
            <person name="Zheng Z."/>
            <person name="Cheng S."/>
            <person name="Spooner D."/>
            <person name="Van Deynze A."/>
            <person name="Simon P."/>
        </authorList>
    </citation>
    <scope>NUCLEOTIDE SEQUENCE [LARGE SCALE GENOMIC DNA]</scope>
    <source>
        <tissue evidence="1">Leaf</tissue>
    </source>
</reference>
<dbReference type="EMBL" id="CP093347">
    <property type="protein sequence ID" value="WOH01191.1"/>
    <property type="molecule type" value="Genomic_DNA"/>
</dbReference>
<name>A0A164YM73_DAUCS</name>
<dbReference type="Gramene" id="KZM94718">
    <property type="protein sequence ID" value="KZM94718"/>
    <property type="gene ID" value="DCAR_017960"/>
</dbReference>
<accession>A0A164YM73</accession>
<organism evidence="1">
    <name type="scientific">Daucus carota subsp. sativus</name>
    <name type="common">Carrot</name>
    <dbReference type="NCBI Taxonomy" id="79200"/>
    <lineage>
        <taxon>Eukaryota</taxon>
        <taxon>Viridiplantae</taxon>
        <taxon>Streptophyta</taxon>
        <taxon>Embryophyta</taxon>
        <taxon>Tracheophyta</taxon>
        <taxon>Spermatophyta</taxon>
        <taxon>Magnoliopsida</taxon>
        <taxon>eudicotyledons</taxon>
        <taxon>Gunneridae</taxon>
        <taxon>Pentapetalae</taxon>
        <taxon>asterids</taxon>
        <taxon>campanulids</taxon>
        <taxon>Apiales</taxon>
        <taxon>Apiaceae</taxon>
        <taxon>Apioideae</taxon>
        <taxon>Scandiceae</taxon>
        <taxon>Daucinae</taxon>
        <taxon>Daucus</taxon>
        <taxon>Daucus sect. Daucus</taxon>
    </lineage>
</organism>
<dbReference type="EMBL" id="LNRQ01000005">
    <property type="protein sequence ID" value="KZM94718.1"/>
    <property type="molecule type" value="Genomic_DNA"/>
</dbReference>
<sequence length="140" mass="16532">MAGNYPHYEIGLIYTGPRPTYSSETVRVKNENKESGSYERFTAKKKTVTCEPFVDRYGREGYKDERSESTIYKFGDKDGYTEVTTEKKVKHVDYNKSNCSNNYNNNKAKRSYANCDKYYSYDKSSRNDYKRVKWDYPESD</sequence>
<gene>
    <name evidence="1" type="ORF">DCAR_017960</name>
    <name evidence="2" type="ORF">DCAR_0520572</name>
</gene>
<dbReference type="AlphaFoldDB" id="A0A164YM73"/>
<keyword evidence="3" id="KW-1185">Reference proteome</keyword>